<sequence length="84" mass="8821">MVPPHLPSSSKAAPIIDPAIAPPTVTLHVTFNLSCCPRESSPALMVEAIHVVMATDDIVHAALSEDVTIFFGTDDMLVPSPACL</sequence>
<evidence type="ECO:0000313" key="1">
    <source>
        <dbReference type="EMBL" id="ERM97332.1"/>
    </source>
</evidence>
<dbReference type="AlphaFoldDB" id="W1NNH9"/>
<protein>
    <submittedName>
        <fullName evidence="1">Uncharacterized protein</fullName>
    </submittedName>
</protein>
<proteinExistence type="predicted"/>
<keyword evidence="2" id="KW-1185">Reference proteome</keyword>
<organism evidence="1 2">
    <name type="scientific">Amborella trichopoda</name>
    <dbReference type="NCBI Taxonomy" id="13333"/>
    <lineage>
        <taxon>Eukaryota</taxon>
        <taxon>Viridiplantae</taxon>
        <taxon>Streptophyta</taxon>
        <taxon>Embryophyta</taxon>
        <taxon>Tracheophyta</taxon>
        <taxon>Spermatophyta</taxon>
        <taxon>Magnoliopsida</taxon>
        <taxon>Amborellales</taxon>
        <taxon>Amborellaceae</taxon>
        <taxon>Amborella</taxon>
    </lineage>
</organism>
<gene>
    <name evidence="1" type="ORF">AMTR_s00073p00127660</name>
</gene>
<evidence type="ECO:0000313" key="2">
    <source>
        <dbReference type="Proteomes" id="UP000017836"/>
    </source>
</evidence>
<accession>W1NNH9</accession>
<dbReference type="EMBL" id="KI396509">
    <property type="protein sequence ID" value="ERM97332.1"/>
    <property type="molecule type" value="Genomic_DNA"/>
</dbReference>
<reference evidence="2" key="1">
    <citation type="journal article" date="2013" name="Science">
        <title>The Amborella genome and the evolution of flowering plants.</title>
        <authorList>
            <consortium name="Amborella Genome Project"/>
        </authorList>
    </citation>
    <scope>NUCLEOTIDE SEQUENCE [LARGE SCALE GENOMIC DNA]</scope>
</reference>
<name>W1NNH9_AMBTC</name>
<dbReference type="Proteomes" id="UP000017836">
    <property type="component" value="Unassembled WGS sequence"/>
</dbReference>
<dbReference type="HOGENOM" id="CLU_2530508_0_0_1"/>
<dbReference type="Gramene" id="ERM97332">
    <property type="protein sequence ID" value="ERM97332"/>
    <property type="gene ID" value="AMTR_s00073p00127660"/>
</dbReference>